<dbReference type="InterPro" id="IPR013154">
    <property type="entry name" value="ADH-like_N"/>
</dbReference>
<dbReference type="SMART" id="SM00829">
    <property type="entry name" value="PKS_ER"/>
    <property type="match status" value="1"/>
</dbReference>
<keyword evidence="4 7" id="KW-0862">Zinc</keyword>
<dbReference type="OMA" id="CDDYIAT"/>
<dbReference type="Pfam" id="PF00107">
    <property type="entry name" value="ADH_zinc_N"/>
    <property type="match status" value="1"/>
</dbReference>
<dbReference type="Gene3D" id="3.90.180.10">
    <property type="entry name" value="Medium-chain alcohol dehydrogenases, catalytic domain"/>
    <property type="match status" value="1"/>
</dbReference>
<accession>F4PPG6</accession>
<evidence type="ECO:0000256" key="6">
    <source>
        <dbReference type="ARBA" id="ARBA00023027"/>
    </source>
</evidence>
<name>F4PPG6_CACFS</name>
<dbReference type="KEGG" id="dfa:DFA_04397"/>
<organism evidence="9 10">
    <name type="scientific">Cavenderia fasciculata</name>
    <name type="common">Slime mold</name>
    <name type="synonym">Dictyostelium fasciculatum</name>
    <dbReference type="NCBI Taxonomy" id="261658"/>
    <lineage>
        <taxon>Eukaryota</taxon>
        <taxon>Amoebozoa</taxon>
        <taxon>Evosea</taxon>
        <taxon>Eumycetozoa</taxon>
        <taxon>Dictyostelia</taxon>
        <taxon>Acytosteliales</taxon>
        <taxon>Cavenderiaceae</taxon>
        <taxon>Cavenderia</taxon>
    </lineage>
</organism>
<dbReference type="EMBL" id="GL883009">
    <property type="protein sequence ID" value="EGG22279.1"/>
    <property type="molecule type" value="Genomic_DNA"/>
</dbReference>
<dbReference type="GO" id="GO:0005737">
    <property type="term" value="C:cytoplasm"/>
    <property type="evidence" value="ECO:0007669"/>
    <property type="project" value="TreeGrafter"/>
</dbReference>
<evidence type="ECO:0000259" key="8">
    <source>
        <dbReference type="SMART" id="SM00829"/>
    </source>
</evidence>
<dbReference type="STRING" id="1054147.F4PPG6"/>
<dbReference type="PANTHER" id="PTHR42940:SF7">
    <property type="entry name" value="ALCOHOL DEHYDROGENASE-LIKE N-TERMINAL DOMAIN-CONTAINING PROTEIN"/>
    <property type="match status" value="1"/>
</dbReference>
<evidence type="ECO:0000256" key="5">
    <source>
        <dbReference type="ARBA" id="ARBA00023002"/>
    </source>
</evidence>
<keyword evidence="6" id="KW-0520">NAD</keyword>
<evidence type="ECO:0000313" key="10">
    <source>
        <dbReference type="Proteomes" id="UP000007797"/>
    </source>
</evidence>
<protein>
    <submittedName>
        <fullName evidence="9">Zinc-containing alcohol dehydrogenase</fullName>
    </submittedName>
</protein>
<evidence type="ECO:0000256" key="1">
    <source>
        <dbReference type="ARBA" id="ARBA00001947"/>
    </source>
</evidence>
<dbReference type="PROSITE" id="PS00059">
    <property type="entry name" value="ADH_ZINC"/>
    <property type="match status" value="1"/>
</dbReference>
<dbReference type="FunFam" id="3.40.50.720:FF:000039">
    <property type="entry name" value="Alcohol dehydrogenase AdhP"/>
    <property type="match status" value="1"/>
</dbReference>
<dbReference type="InterPro" id="IPR002328">
    <property type="entry name" value="ADH_Zn_CS"/>
</dbReference>
<dbReference type="OrthoDB" id="17011at2759"/>
<dbReference type="InterPro" id="IPR020843">
    <property type="entry name" value="ER"/>
</dbReference>
<dbReference type="RefSeq" id="XP_004360130.1">
    <property type="nucleotide sequence ID" value="XM_004360073.1"/>
</dbReference>
<gene>
    <name evidence="9" type="ORF">DFA_04397</name>
</gene>
<dbReference type="SUPFAM" id="SSF51735">
    <property type="entry name" value="NAD(P)-binding Rossmann-fold domains"/>
    <property type="match status" value="1"/>
</dbReference>
<dbReference type="Proteomes" id="UP000007797">
    <property type="component" value="Unassembled WGS sequence"/>
</dbReference>
<proteinExistence type="inferred from homology"/>
<comment type="cofactor">
    <cofactor evidence="1 7">
        <name>Zn(2+)</name>
        <dbReference type="ChEBI" id="CHEBI:29105"/>
    </cofactor>
</comment>
<evidence type="ECO:0000256" key="7">
    <source>
        <dbReference type="RuleBase" id="RU361277"/>
    </source>
</evidence>
<dbReference type="AlphaFoldDB" id="F4PPG6"/>
<keyword evidence="5" id="KW-0560">Oxidoreductase</keyword>
<dbReference type="InterPro" id="IPR011032">
    <property type="entry name" value="GroES-like_sf"/>
</dbReference>
<dbReference type="GO" id="GO:0004022">
    <property type="term" value="F:alcohol dehydrogenase (NAD+) activity"/>
    <property type="evidence" value="ECO:0007669"/>
    <property type="project" value="TreeGrafter"/>
</dbReference>
<comment type="similarity">
    <text evidence="2 7">Belongs to the zinc-containing alcohol dehydrogenase family.</text>
</comment>
<dbReference type="SUPFAM" id="SSF50129">
    <property type="entry name" value="GroES-like"/>
    <property type="match status" value="1"/>
</dbReference>
<keyword evidence="3 7" id="KW-0479">Metal-binding</keyword>
<evidence type="ECO:0000256" key="4">
    <source>
        <dbReference type="ARBA" id="ARBA00022833"/>
    </source>
</evidence>
<evidence type="ECO:0000313" key="9">
    <source>
        <dbReference type="EMBL" id="EGG22279.1"/>
    </source>
</evidence>
<dbReference type="GO" id="GO:0008270">
    <property type="term" value="F:zinc ion binding"/>
    <property type="evidence" value="ECO:0007669"/>
    <property type="project" value="InterPro"/>
</dbReference>
<dbReference type="GeneID" id="14874760"/>
<feature type="domain" description="Enoyl reductase (ER)" evidence="8">
    <location>
        <begin position="18"/>
        <end position="337"/>
    </location>
</feature>
<dbReference type="InterPro" id="IPR013149">
    <property type="entry name" value="ADH-like_C"/>
</dbReference>
<sequence>MEPKEVTTMKAAVIVSAGKWEITQIPIPQVGKGQVRVKVMACGVCHSDMMISSGAVGNIFPRVPGHEVAGIVDALGEGVTRFKIGDRVGVGYFGGGHCGECEDCLADSWVTCKSAGGCGLTFNGGYAEYTVAPHDALARIPDAIDFLQAGPFCCAGVTVFKSIRDSGLKGGDLVAVHGVGGLGHLGIQFARKLGYEVIAVSSGDEKEQLAKELGAHHYINSSQPDVVGRLKAIGSIKAIMCTAPAKDSIEELSKALGSNGKLLLLAGILENIAVSPLLLISNNQSVIGSYSGDSRDTEATLKFAANQNVRSMIQVYPLEQAEECLKNISKARFRAVLKIGDF</sequence>
<dbReference type="Pfam" id="PF08240">
    <property type="entry name" value="ADH_N"/>
    <property type="match status" value="1"/>
</dbReference>
<dbReference type="InterPro" id="IPR036291">
    <property type="entry name" value="NAD(P)-bd_dom_sf"/>
</dbReference>
<keyword evidence="10" id="KW-1185">Reference proteome</keyword>
<evidence type="ECO:0000256" key="3">
    <source>
        <dbReference type="ARBA" id="ARBA00022723"/>
    </source>
</evidence>
<reference evidence="10" key="1">
    <citation type="journal article" date="2011" name="Genome Res.">
        <title>Phylogeny-wide analysis of social amoeba genomes highlights ancient origins for complex intercellular communication.</title>
        <authorList>
            <person name="Heidel A.J."/>
            <person name="Lawal H.M."/>
            <person name="Felder M."/>
            <person name="Schilde C."/>
            <person name="Helps N.R."/>
            <person name="Tunggal B."/>
            <person name="Rivero F."/>
            <person name="John U."/>
            <person name="Schleicher M."/>
            <person name="Eichinger L."/>
            <person name="Platzer M."/>
            <person name="Noegel A.A."/>
            <person name="Schaap P."/>
            <person name="Gloeckner G."/>
        </authorList>
    </citation>
    <scope>NUCLEOTIDE SEQUENCE [LARGE SCALE GENOMIC DNA]</scope>
    <source>
        <strain evidence="10">SH3</strain>
    </source>
</reference>
<dbReference type="PANTHER" id="PTHR42940">
    <property type="entry name" value="ALCOHOL DEHYDROGENASE 1-RELATED"/>
    <property type="match status" value="1"/>
</dbReference>
<dbReference type="Gene3D" id="3.40.50.720">
    <property type="entry name" value="NAD(P)-binding Rossmann-like Domain"/>
    <property type="match status" value="1"/>
</dbReference>
<evidence type="ECO:0000256" key="2">
    <source>
        <dbReference type="ARBA" id="ARBA00008072"/>
    </source>
</evidence>